<dbReference type="Proteomes" id="UP000193207">
    <property type="component" value="Unassembled WGS sequence"/>
</dbReference>
<accession>A0A1X6ZNA6</accession>
<dbReference type="Pfam" id="PF06224">
    <property type="entry name" value="AlkZ-like"/>
    <property type="match status" value="1"/>
</dbReference>
<gene>
    <name evidence="1" type="ORF">ROH8110_03083</name>
</gene>
<dbReference type="PANTHER" id="PTHR30528">
    <property type="entry name" value="CYTOPLASMIC PROTEIN"/>
    <property type="match status" value="1"/>
</dbReference>
<dbReference type="OrthoDB" id="9787207at2"/>
<sequence length="389" mass="44417">MSALAIPNGDARRLWLWSNGLTGAPGGKPDVMGIIRALGFVQIDTIRNVTRAHHHIVWSRNQSYREGMLWPLLRKRDLFEHFTHDASLLPMEVLPLWQRQFRRLGEKVARADWYRSGLGQEEIRAIHARIAREGPLSTHAFDSAAPGRQMWARPAHKKALDQMWYAGDLATSHRENFVKFYDLGERVFPRIEALPDHEAIDALCEGALERLSLATGGEVQRFWDAVSAAETRDWLARARLVPLRVEGADGRWQDGWGTPDIEERLARAGDAAGGSGSRMRLLNPFDPAIRDRARLQRLFGFEYRNEMFVPPANRRWGYYVYPLLEGVRFVGRIELKADRREGVMRVSGFWSEPGSRWGQGRVARLDAELVRFARLAGIARIDWNVPRPG</sequence>
<evidence type="ECO:0000313" key="1">
    <source>
        <dbReference type="EMBL" id="SLN56341.1"/>
    </source>
</evidence>
<evidence type="ECO:0008006" key="3">
    <source>
        <dbReference type="Google" id="ProtNLM"/>
    </source>
</evidence>
<organism evidence="1 2">
    <name type="scientific">Roseovarius halotolerans</name>
    <dbReference type="NCBI Taxonomy" id="505353"/>
    <lineage>
        <taxon>Bacteria</taxon>
        <taxon>Pseudomonadati</taxon>
        <taxon>Pseudomonadota</taxon>
        <taxon>Alphaproteobacteria</taxon>
        <taxon>Rhodobacterales</taxon>
        <taxon>Roseobacteraceae</taxon>
        <taxon>Roseovarius</taxon>
    </lineage>
</organism>
<reference evidence="1 2" key="1">
    <citation type="submission" date="2017-03" db="EMBL/GenBank/DDBJ databases">
        <authorList>
            <person name="Afonso C.L."/>
            <person name="Miller P.J."/>
            <person name="Scott M.A."/>
            <person name="Spackman E."/>
            <person name="Goraichik I."/>
            <person name="Dimitrov K.M."/>
            <person name="Suarez D.L."/>
            <person name="Swayne D.E."/>
        </authorList>
    </citation>
    <scope>NUCLEOTIDE SEQUENCE [LARGE SCALE GENOMIC DNA]</scope>
    <source>
        <strain evidence="1 2">CECT 8110</strain>
    </source>
</reference>
<dbReference type="EMBL" id="FWFU01000004">
    <property type="protein sequence ID" value="SLN56341.1"/>
    <property type="molecule type" value="Genomic_DNA"/>
</dbReference>
<protein>
    <recommendedName>
        <fullName evidence="3">Winged helix DNA-binding domain-containing protein</fullName>
    </recommendedName>
</protein>
<name>A0A1X6ZNA6_9RHOB</name>
<dbReference type="PANTHER" id="PTHR30528:SF0">
    <property type="entry name" value="CYTOPLASMIC PROTEIN"/>
    <property type="match status" value="1"/>
</dbReference>
<proteinExistence type="predicted"/>
<evidence type="ECO:0000313" key="2">
    <source>
        <dbReference type="Proteomes" id="UP000193207"/>
    </source>
</evidence>
<dbReference type="RefSeq" id="WP_085818635.1">
    <property type="nucleotide sequence ID" value="NZ_FWFU01000004.1"/>
</dbReference>
<keyword evidence="2" id="KW-1185">Reference proteome</keyword>
<dbReference type="InterPro" id="IPR009351">
    <property type="entry name" value="AlkZ-like"/>
</dbReference>
<dbReference type="AlphaFoldDB" id="A0A1X6ZNA6"/>